<sequence length="480" mass="55003">MILILINMQVYYCSILASFVDHDATQHNRVGKPMQQPITLAQTPFWKRFIQQPSANIDTVAHCVAINGKLDSDAFIAALNQTLSETEIFRTRFSAAGEMILAAFDMAPTAQMCDLSAVPQANHQAWQEMEKDAQTAVNLVENPLTLHRLYKISEHQFYWYTRAHHILLDGYGMMLFEQRCCQWYQHFTSGKTLSQPFKPYADYLLEEQRYSASRKYHLDRHFWQNYLDEDNLLTLTDADYDPNACREVCHQVLFEPRFATRLNAICQQLAIGWPDALVALTSLYLQQSPLSDNDESVVWLPFMNRWGSVAANIPGLMVNILPYKHKNAPRSNLKDYLLHCRSELRELYCHGRYRIEQIEQDHNLTAKQSYFMTPFINVMPFDAPHLPDCQLEHHVLAAGSAEGLNITFRGAPGSEQFCAFIEADVNSYSEAKLDQHAIDLALFFERLLDTTLLDSASLDNLLNRPLEPLLNQESSLAKSA</sequence>
<dbReference type="Gene3D" id="3.30.559.30">
    <property type="entry name" value="Nonribosomal peptide synthetase, condensation domain"/>
    <property type="match status" value="1"/>
</dbReference>
<proteinExistence type="predicted"/>
<gene>
    <name evidence="2" type="ORF">SAMN04488136_14612</name>
</gene>
<dbReference type="GO" id="GO:0003824">
    <property type="term" value="F:catalytic activity"/>
    <property type="evidence" value="ECO:0007669"/>
    <property type="project" value="InterPro"/>
</dbReference>
<dbReference type="Pfam" id="PF00668">
    <property type="entry name" value="Condensation"/>
    <property type="match status" value="1"/>
</dbReference>
<dbReference type="InterPro" id="IPR023213">
    <property type="entry name" value="CAT-like_dom_sf"/>
</dbReference>
<accession>A0A1G8H7P0</accession>
<feature type="domain" description="Condensation" evidence="1">
    <location>
        <begin position="37"/>
        <end position="369"/>
    </location>
</feature>
<dbReference type="EMBL" id="FNDD01000046">
    <property type="protein sequence ID" value="SDI02677.1"/>
    <property type="molecule type" value="Genomic_DNA"/>
</dbReference>
<evidence type="ECO:0000313" key="3">
    <source>
        <dbReference type="Proteomes" id="UP000198854"/>
    </source>
</evidence>
<evidence type="ECO:0000313" key="2">
    <source>
        <dbReference type="EMBL" id="SDI02677.1"/>
    </source>
</evidence>
<dbReference type="AlphaFoldDB" id="A0A1G8H7P0"/>
<dbReference type="Proteomes" id="UP000198854">
    <property type="component" value="Unassembled WGS sequence"/>
</dbReference>
<reference evidence="2 3" key="1">
    <citation type="submission" date="2016-10" db="EMBL/GenBank/DDBJ databases">
        <authorList>
            <person name="de Groot N.N."/>
        </authorList>
    </citation>
    <scope>NUCLEOTIDE SEQUENCE [LARGE SCALE GENOMIC DNA]</scope>
    <source>
        <strain evidence="2 3">CGMCC 1.10228</strain>
    </source>
</reference>
<dbReference type="Gene3D" id="3.30.559.10">
    <property type="entry name" value="Chloramphenicol acetyltransferase-like domain"/>
    <property type="match status" value="1"/>
</dbReference>
<protein>
    <submittedName>
        <fullName evidence="2">Vibriobactin synthetase</fullName>
    </submittedName>
</protein>
<dbReference type="InterPro" id="IPR001242">
    <property type="entry name" value="Condensation_dom"/>
</dbReference>
<dbReference type="OrthoDB" id="9757559at2"/>
<organism evidence="2 3">
    <name type="scientific">Vibrio xiamenensis</name>
    <dbReference type="NCBI Taxonomy" id="861298"/>
    <lineage>
        <taxon>Bacteria</taxon>
        <taxon>Pseudomonadati</taxon>
        <taxon>Pseudomonadota</taxon>
        <taxon>Gammaproteobacteria</taxon>
        <taxon>Vibrionales</taxon>
        <taxon>Vibrionaceae</taxon>
        <taxon>Vibrio</taxon>
    </lineage>
</organism>
<evidence type="ECO:0000259" key="1">
    <source>
        <dbReference type="Pfam" id="PF00668"/>
    </source>
</evidence>
<dbReference type="STRING" id="861298.SAMN04488136_14612"/>
<name>A0A1G8H7P0_9VIBR</name>
<keyword evidence="3" id="KW-1185">Reference proteome</keyword>
<dbReference type="SUPFAM" id="SSF52777">
    <property type="entry name" value="CoA-dependent acyltransferases"/>
    <property type="match status" value="2"/>
</dbReference>